<evidence type="ECO:0000313" key="8">
    <source>
        <dbReference type="EMBL" id="MBC2670067.1"/>
    </source>
</evidence>
<name>A0A7X1G153_9SPHN</name>
<dbReference type="InterPro" id="IPR008816">
    <property type="entry name" value="Gly_zipper_2TM_dom"/>
</dbReference>
<evidence type="ECO:0000256" key="3">
    <source>
        <dbReference type="ARBA" id="ARBA00015281"/>
    </source>
</evidence>
<dbReference type="Proteomes" id="UP000551327">
    <property type="component" value="Unassembled WGS sequence"/>
</dbReference>
<dbReference type="Pfam" id="PF05433">
    <property type="entry name" value="Rick_17kDa_Anti"/>
    <property type="match status" value="1"/>
</dbReference>
<dbReference type="AlphaFoldDB" id="A0A7X1G153"/>
<feature type="region of interest" description="Disordered" evidence="5">
    <location>
        <begin position="220"/>
        <end position="245"/>
    </location>
</feature>
<evidence type="ECO:0000259" key="7">
    <source>
        <dbReference type="Pfam" id="PF05433"/>
    </source>
</evidence>
<proteinExistence type="inferred from homology"/>
<gene>
    <name evidence="8" type="ORF">H7F53_13010</name>
</gene>
<evidence type="ECO:0000313" key="9">
    <source>
        <dbReference type="Proteomes" id="UP000551327"/>
    </source>
</evidence>
<feature type="signal peptide" evidence="6">
    <location>
        <begin position="1"/>
        <end position="29"/>
    </location>
</feature>
<accession>A0A7X1G153</accession>
<comment type="similarity">
    <text evidence="2">Belongs to the rickettsiale 17 kDa surface antigen family.</text>
</comment>
<keyword evidence="9" id="KW-1185">Reference proteome</keyword>
<keyword evidence="4" id="KW-0449">Lipoprotein</keyword>
<feature type="compositionally biased region" description="Basic and acidic residues" evidence="5">
    <location>
        <begin position="229"/>
        <end position="245"/>
    </location>
</feature>
<organism evidence="8 9">
    <name type="scientific">Novosphingobium piscinae</name>
    <dbReference type="NCBI Taxonomy" id="1507448"/>
    <lineage>
        <taxon>Bacteria</taxon>
        <taxon>Pseudomonadati</taxon>
        <taxon>Pseudomonadota</taxon>
        <taxon>Alphaproteobacteria</taxon>
        <taxon>Sphingomonadales</taxon>
        <taxon>Sphingomonadaceae</taxon>
        <taxon>Novosphingobium</taxon>
    </lineage>
</organism>
<dbReference type="RefSeq" id="WP_185679926.1">
    <property type="nucleotide sequence ID" value="NZ_JACLAX010000013.1"/>
</dbReference>
<evidence type="ECO:0000256" key="6">
    <source>
        <dbReference type="SAM" id="SignalP"/>
    </source>
</evidence>
<feature type="chain" id="PRO_5031005377" description="17 kDa surface antigen" evidence="6">
    <location>
        <begin position="30"/>
        <end position="245"/>
    </location>
</feature>
<evidence type="ECO:0000256" key="4">
    <source>
        <dbReference type="ARBA" id="ARBA00023288"/>
    </source>
</evidence>
<evidence type="ECO:0000256" key="5">
    <source>
        <dbReference type="SAM" id="MobiDB-lite"/>
    </source>
</evidence>
<sequence length="245" mass="25118">MRCRIAPTHVTLARIAVAAAVTIAAPARAHGPEHGPAAPVMVSPGHWGGPFGAMYGGWAPQMVINVPTAPPPQAWSGAAPGYAPGGYEGATLDRESWLRECRRRLGDNGVGGAVIGGVLGGVAGNVIGGRGNRVLGTVAGAAVGAVAGAVVDKAEDKGRVQDRCEAMLAQPAPGPGGPAMAYGYAVPVMWVPVMMMPQPAAAGATKRTVVTEVRYETVGRSHRAIPRRAAPDKRVRLVPDKRVPQ</sequence>
<feature type="domain" description="Glycine zipper 2TM" evidence="7">
    <location>
        <begin position="111"/>
        <end position="150"/>
    </location>
</feature>
<dbReference type="GO" id="GO:0009279">
    <property type="term" value="C:cell outer membrane"/>
    <property type="evidence" value="ECO:0007669"/>
    <property type="project" value="UniProtKB-SubCell"/>
</dbReference>
<protein>
    <recommendedName>
        <fullName evidence="3">17 kDa surface antigen</fullName>
    </recommendedName>
</protein>
<evidence type="ECO:0000256" key="2">
    <source>
        <dbReference type="ARBA" id="ARBA00008681"/>
    </source>
</evidence>
<comment type="subcellular location">
    <subcellularLocation>
        <location evidence="1">Cell outer membrane</location>
        <topology evidence="1">Lipid-anchor</topology>
    </subcellularLocation>
</comment>
<evidence type="ECO:0000256" key="1">
    <source>
        <dbReference type="ARBA" id="ARBA00004459"/>
    </source>
</evidence>
<reference evidence="8 9" key="1">
    <citation type="submission" date="2020-08" db="EMBL/GenBank/DDBJ databases">
        <title>The genome sequence of type strain Novosphingobium piscinae KCTC 42194.</title>
        <authorList>
            <person name="Liu Y."/>
        </authorList>
    </citation>
    <scope>NUCLEOTIDE SEQUENCE [LARGE SCALE GENOMIC DNA]</scope>
    <source>
        <strain evidence="8 9">KCTC 42194</strain>
    </source>
</reference>
<dbReference type="EMBL" id="JACLAX010000013">
    <property type="protein sequence ID" value="MBC2670067.1"/>
    <property type="molecule type" value="Genomic_DNA"/>
</dbReference>
<keyword evidence="6" id="KW-0732">Signal</keyword>
<comment type="caution">
    <text evidence="8">The sequence shown here is derived from an EMBL/GenBank/DDBJ whole genome shotgun (WGS) entry which is preliminary data.</text>
</comment>